<dbReference type="EMBL" id="CP034463">
    <property type="protein sequence ID" value="AZP23085.1"/>
    <property type="molecule type" value="Genomic_DNA"/>
</dbReference>
<dbReference type="Proteomes" id="UP000280197">
    <property type="component" value="Chromosome"/>
</dbReference>
<name>A0A3S9IFH2_9ACTN</name>
<dbReference type="AlphaFoldDB" id="A0A3S9IFH2"/>
<reference evidence="1 2" key="1">
    <citation type="submission" date="2018-12" db="EMBL/GenBank/DDBJ databases">
        <authorList>
            <person name="Li K."/>
        </authorList>
    </citation>
    <scope>NUCLEOTIDE SEQUENCE [LARGE SCALE GENOMIC DNA]</scope>
    <source>
        <strain evidence="2">CR22</strain>
    </source>
</reference>
<sequence length="146" mass="15860">MSSHEHESTPEPRRPRRFRRPLAVAVLTGALAALSLVVPGTANASAQAWECSSGDVCVWNATNGTGSRCSWTNADPDWWSGSIQCSWSDTQNARSAYNRGTSSSYAGVAFYSGANYSGYLGCLSQNGGWDDDFNVRIRSHRWVTSC</sequence>
<dbReference type="Pfam" id="PF03995">
    <property type="entry name" value="Inhibitor_I36"/>
    <property type="match status" value="1"/>
</dbReference>
<dbReference type="KEGG" id="saqu:EJC51_04155"/>
<organism evidence="1 2">
    <name type="scientific">Streptomyces aquilus</name>
    <dbReference type="NCBI Taxonomy" id="2548456"/>
    <lineage>
        <taxon>Bacteria</taxon>
        <taxon>Bacillati</taxon>
        <taxon>Actinomycetota</taxon>
        <taxon>Actinomycetes</taxon>
        <taxon>Kitasatosporales</taxon>
        <taxon>Streptomycetaceae</taxon>
        <taxon>Streptomyces</taxon>
    </lineage>
</organism>
<evidence type="ECO:0008006" key="3">
    <source>
        <dbReference type="Google" id="ProtNLM"/>
    </source>
</evidence>
<protein>
    <recommendedName>
        <fullName evidence="3">Peptidase inhibitor</fullName>
    </recommendedName>
</protein>
<proteinExistence type="predicted"/>
<evidence type="ECO:0000313" key="1">
    <source>
        <dbReference type="EMBL" id="AZP23085.1"/>
    </source>
</evidence>
<keyword evidence="2" id="KW-1185">Reference proteome</keyword>
<accession>A0A3S9IFH2</accession>
<evidence type="ECO:0000313" key="2">
    <source>
        <dbReference type="Proteomes" id="UP000280197"/>
    </source>
</evidence>
<gene>
    <name evidence="1" type="ORF">EJC51_04155</name>
</gene>